<accession>A0A8S2ZA97</accession>
<gene>
    <name evidence="1" type="ORF">BYL167_LOCUS40994</name>
</gene>
<protein>
    <submittedName>
        <fullName evidence="1">Uncharacterized protein</fullName>
    </submittedName>
</protein>
<feature type="non-terminal residue" evidence="1">
    <location>
        <position position="1"/>
    </location>
</feature>
<comment type="caution">
    <text evidence="1">The sequence shown here is derived from an EMBL/GenBank/DDBJ whole genome shotgun (WGS) entry which is preliminary data.</text>
</comment>
<dbReference type="AlphaFoldDB" id="A0A8S2ZA97"/>
<evidence type="ECO:0000313" key="2">
    <source>
        <dbReference type="Proteomes" id="UP000681967"/>
    </source>
</evidence>
<name>A0A8S2ZA97_9BILA</name>
<proteinExistence type="predicted"/>
<reference evidence="1" key="1">
    <citation type="submission" date="2021-02" db="EMBL/GenBank/DDBJ databases">
        <authorList>
            <person name="Nowell W R."/>
        </authorList>
    </citation>
    <scope>NUCLEOTIDE SEQUENCE</scope>
</reference>
<organism evidence="1 2">
    <name type="scientific">Rotaria magnacalcarata</name>
    <dbReference type="NCBI Taxonomy" id="392030"/>
    <lineage>
        <taxon>Eukaryota</taxon>
        <taxon>Metazoa</taxon>
        <taxon>Spiralia</taxon>
        <taxon>Gnathifera</taxon>
        <taxon>Rotifera</taxon>
        <taxon>Eurotatoria</taxon>
        <taxon>Bdelloidea</taxon>
        <taxon>Philodinida</taxon>
        <taxon>Philodinidae</taxon>
        <taxon>Rotaria</taxon>
    </lineage>
</organism>
<evidence type="ECO:0000313" key="1">
    <source>
        <dbReference type="EMBL" id="CAF4621769.1"/>
    </source>
</evidence>
<sequence length="53" mass="6167">LQNPSPTLFYQRYKISGDRANEQNEIDNTIEKTNLNRSLPKLNNKKSSIFTII</sequence>
<dbReference type="EMBL" id="CAJOBH010102803">
    <property type="protein sequence ID" value="CAF4621769.1"/>
    <property type="molecule type" value="Genomic_DNA"/>
</dbReference>
<dbReference type="Proteomes" id="UP000681967">
    <property type="component" value="Unassembled WGS sequence"/>
</dbReference>